<dbReference type="Gene3D" id="3.30.160.20">
    <property type="match status" value="1"/>
</dbReference>
<dbReference type="SUPFAM" id="SSF54768">
    <property type="entry name" value="dsRNA-binding domain-like"/>
    <property type="match status" value="1"/>
</dbReference>
<dbReference type="RefSeq" id="WP_343971165.1">
    <property type="nucleotide sequence ID" value="NZ_BAAAGK010000088.1"/>
</dbReference>
<dbReference type="EMBL" id="JBHTEE010000001">
    <property type="protein sequence ID" value="MFC7600209.1"/>
    <property type="molecule type" value="Genomic_DNA"/>
</dbReference>
<comment type="caution">
    <text evidence="3">The sequence shown here is derived from an EMBL/GenBank/DDBJ whole genome shotgun (WGS) entry which is preliminary data.</text>
</comment>
<reference evidence="4" key="1">
    <citation type="journal article" date="2019" name="Int. J. Syst. Evol. Microbiol.">
        <title>The Global Catalogue of Microorganisms (GCM) 10K type strain sequencing project: providing services to taxonomists for standard genome sequencing and annotation.</title>
        <authorList>
            <consortium name="The Broad Institute Genomics Platform"/>
            <consortium name="The Broad Institute Genome Sequencing Center for Infectious Disease"/>
            <person name="Wu L."/>
            <person name="Ma J."/>
        </authorList>
    </citation>
    <scope>NUCLEOTIDE SEQUENCE [LARGE SCALE GENOMIC DNA]</scope>
    <source>
        <strain evidence="4">JCM 10083</strain>
    </source>
</reference>
<keyword evidence="1" id="KW-0694">RNA-binding</keyword>
<protein>
    <recommendedName>
        <fullName evidence="2">DRBM domain-containing protein</fullName>
    </recommendedName>
</protein>
<dbReference type="PROSITE" id="PS50137">
    <property type="entry name" value="DS_RBD"/>
    <property type="match status" value="1"/>
</dbReference>
<evidence type="ECO:0000313" key="4">
    <source>
        <dbReference type="Proteomes" id="UP001596514"/>
    </source>
</evidence>
<dbReference type="Proteomes" id="UP001596514">
    <property type="component" value="Unassembled WGS sequence"/>
</dbReference>
<name>A0ABW2SVB8_9ACTN</name>
<evidence type="ECO:0000259" key="2">
    <source>
        <dbReference type="PROSITE" id="PS50137"/>
    </source>
</evidence>
<gene>
    <name evidence="3" type="ORF">ACFQVD_08855</name>
</gene>
<evidence type="ECO:0000256" key="1">
    <source>
        <dbReference type="PROSITE-ProRule" id="PRU00266"/>
    </source>
</evidence>
<evidence type="ECO:0000313" key="3">
    <source>
        <dbReference type="EMBL" id="MFC7600209.1"/>
    </source>
</evidence>
<dbReference type="InterPro" id="IPR014720">
    <property type="entry name" value="dsRBD_dom"/>
</dbReference>
<proteinExistence type="predicted"/>
<feature type="domain" description="DRBM" evidence="2">
    <location>
        <begin position="1"/>
        <end position="72"/>
    </location>
</feature>
<organism evidence="3 4">
    <name type="scientific">Streptosporangium amethystogenes subsp. fukuiense</name>
    <dbReference type="NCBI Taxonomy" id="698418"/>
    <lineage>
        <taxon>Bacteria</taxon>
        <taxon>Bacillati</taxon>
        <taxon>Actinomycetota</taxon>
        <taxon>Actinomycetes</taxon>
        <taxon>Streptosporangiales</taxon>
        <taxon>Streptosporangiaceae</taxon>
        <taxon>Streptosporangium</taxon>
    </lineage>
</organism>
<accession>A0ABW2SVB8</accession>
<keyword evidence="4" id="KW-1185">Reference proteome</keyword>
<sequence length="73" mass="7329">MSMLNEQTQRGRIEAVAWTVNSIGPSHAPDFTAAAATHLLATGTPVRGQGSGASKAAARAAAAAALLARLDAM</sequence>